<name>A0A934NIZ3_9BACT</name>
<accession>A0A934NIZ3</accession>
<dbReference type="AlphaFoldDB" id="A0A934NIZ3"/>
<organism evidence="2 3">
    <name type="scientific">Candidatus Amunia macphersoniae</name>
    <dbReference type="NCBI Taxonomy" id="3127014"/>
    <lineage>
        <taxon>Bacteria</taxon>
        <taxon>Bacillati</taxon>
        <taxon>Candidatus Dormiibacterota</taxon>
        <taxon>Candidatus Dormibacteria</taxon>
        <taxon>Candidatus Aeolococcales</taxon>
        <taxon>Candidatus Aeolococcaceae</taxon>
        <taxon>Candidatus Amunia</taxon>
    </lineage>
</organism>
<gene>
    <name evidence="2" type="ORF">JF887_04505</name>
</gene>
<evidence type="ECO:0000256" key="1">
    <source>
        <dbReference type="SAM" id="Phobius"/>
    </source>
</evidence>
<evidence type="ECO:0000313" key="3">
    <source>
        <dbReference type="Proteomes" id="UP000614410"/>
    </source>
</evidence>
<dbReference type="EMBL" id="JAEKNN010000023">
    <property type="protein sequence ID" value="MBJ7608679.1"/>
    <property type="molecule type" value="Genomic_DNA"/>
</dbReference>
<evidence type="ECO:0000313" key="2">
    <source>
        <dbReference type="EMBL" id="MBJ7608679.1"/>
    </source>
</evidence>
<protein>
    <submittedName>
        <fullName evidence="2">Uncharacterized protein</fullName>
    </submittedName>
</protein>
<keyword evidence="1" id="KW-0472">Membrane</keyword>
<comment type="caution">
    <text evidence="2">The sequence shown here is derived from an EMBL/GenBank/DDBJ whole genome shotgun (WGS) entry which is preliminary data.</text>
</comment>
<sequence length="49" mass="5217">MTTAPIMLSAEAAGDGSLRDALEDRPWLLAVGFLGLLGFFLAARARPTR</sequence>
<dbReference type="Proteomes" id="UP000614410">
    <property type="component" value="Unassembled WGS sequence"/>
</dbReference>
<feature type="transmembrane region" description="Helical" evidence="1">
    <location>
        <begin position="27"/>
        <end position="45"/>
    </location>
</feature>
<proteinExistence type="predicted"/>
<reference evidence="2 3" key="1">
    <citation type="submission" date="2020-10" db="EMBL/GenBank/DDBJ databases">
        <title>Ca. Dormibacterota MAGs.</title>
        <authorList>
            <person name="Montgomery K."/>
        </authorList>
    </citation>
    <scope>NUCLEOTIDE SEQUENCE [LARGE SCALE GENOMIC DNA]</scope>
    <source>
        <strain evidence="2">Mitchell_Peninsula_5</strain>
    </source>
</reference>
<keyword evidence="1" id="KW-1133">Transmembrane helix</keyword>
<keyword evidence="1" id="KW-0812">Transmembrane</keyword>